<evidence type="ECO:0000313" key="2">
    <source>
        <dbReference type="EMBL" id="PRQ42907.1"/>
    </source>
</evidence>
<protein>
    <submittedName>
        <fullName evidence="2">Uncharacterized protein</fullName>
    </submittedName>
</protein>
<dbReference type="Proteomes" id="UP000238479">
    <property type="component" value="Chromosome 3"/>
</dbReference>
<dbReference type="EMBL" id="PDCK01000041">
    <property type="protein sequence ID" value="PRQ42907.1"/>
    <property type="molecule type" value="Genomic_DNA"/>
</dbReference>
<evidence type="ECO:0000313" key="3">
    <source>
        <dbReference type="Proteomes" id="UP000238479"/>
    </source>
</evidence>
<accession>A0A2P6R905</accession>
<name>A0A2P6R905_ROSCH</name>
<proteinExistence type="predicted"/>
<comment type="caution">
    <text evidence="2">The sequence shown here is derived from an EMBL/GenBank/DDBJ whole genome shotgun (WGS) entry which is preliminary data.</text>
</comment>
<keyword evidence="1" id="KW-1133">Transmembrane helix</keyword>
<evidence type="ECO:0000256" key="1">
    <source>
        <dbReference type="SAM" id="Phobius"/>
    </source>
</evidence>
<sequence>MKSLIRSPRDVKLLKKKGIISQYWIDDQEYSTYFRSLLDEVFPTDFYFGSLCCQVDAYANKFWFRRKMSALYHTYFSTAWSMTSFIAAICLFILTVLQTYFTINPAR</sequence>
<keyword evidence="1" id="KW-0812">Transmembrane</keyword>
<dbReference type="Pfam" id="PF03140">
    <property type="entry name" value="DUF247"/>
    <property type="match status" value="1"/>
</dbReference>
<keyword evidence="3" id="KW-1185">Reference proteome</keyword>
<dbReference type="STRING" id="74649.A0A2P6R905"/>
<reference evidence="2 3" key="1">
    <citation type="journal article" date="2018" name="Nat. Genet.">
        <title>The Rosa genome provides new insights in the design of modern roses.</title>
        <authorList>
            <person name="Bendahmane M."/>
        </authorList>
    </citation>
    <scope>NUCLEOTIDE SEQUENCE [LARGE SCALE GENOMIC DNA]</scope>
    <source>
        <strain evidence="3">cv. Old Blush</strain>
    </source>
</reference>
<dbReference type="InterPro" id="IPR004158">
    <property type="entry name" value="DUF247_pln"/>
</dbReference>
<dbReference type="Gramene" id="PRQ42907">
    <property type="protein sequence ID" value="PRQ42907"/>
    <property type="gene ID" value="RchiOBHm_Chr3g0462731"/>
</dbReference>
<feature type="transmembrane region" description="Helical" evidence="1">
    <location>
        <begin position="75"/>
        <end position="101"/>
    </location>
</feature>
<organism evidence="2 3">
    <name type="scientific">Rosa chinensis</name>
    <name type="common">China rose</name>
    <dbReference type="NCBI Taxonomy" id="74649"/>
    <lineage>
        <taxon>Eukaryota</taxon>
        <taxon>Viridiplantae</taxon>
        <taxon>Streptophyta</taxon>
        <taxon>Embryophyta</taxon>
        <taxon>Tracheophyta</taxon>
        <taxon>Spermatophyta</taxon>
        <taxon>Magnoliopsida</taxon>
        <taxon>eudicotyledons</taxon>
        <taxon>Gunneridae</taxon>
        <taxon>Pentapetalae</taxon>
        <taxon>rosids</taxon>
        <taxon>fabids</taxon>
        <taxon>Rosales</taxon>
        <taxon>Rosaceae</taxon>
        <taxon>Rosoideae</taxon>
        <taxon>Rosoideae incertae sedis</taxon>
        <taxon>Rosa</taxon>
    </lineage>
</organism>
<dbReference type="PANTHER" id="PTHR31170">
    <property type="entry name" value="BNAC04G53230D PROTEIN"/>
    <property type="match status" value="1"/>
</dbReference>
<dbReference type="AlphaFoldDB" id="A0A2P6R905"/>
<keyword evidence="1" id="KW-0472">Membrane</keyword>
<gene>
    <name evidence="2" type="ORF">RchiOBHm_Chr3g0462731</name>
</gene>
<dbReference type="PANTHER" id="PTHR31170:SF25">
    <property type="entry name" value="BNAA09G04570D PROTEIN"/>
    <property type="match status" value="1"/>
</dbReference>